<feature type="compositionally biased region" description="Basic residues" evidence="4">
    <location>
        <begin position="69"/>
        <end position="78"/>
    </location>
</feature>
<feature type="region of interest" description="Disordered" evidence="4">
    <location>
        <begin position="237"/>
        <end position="277"/>
    </location>
</feature>
<evidence type="ECO:0000256" key="2">
    <source>
        <dbReference type="ARBA" id="ARBA00023002"/>
    </source>
</evidence>
<feature type="binding site" evidence="3">
    <location>
        <begin position="413"/>
        <end position="414"/>
    </location>
    <ligand>
        <name>FAD</name>
        <dbReference type="ChEBI" id="CHEBI:57692"/>
    </ligand>
</feature>
<dbReference type="Proteomes" id="UP000295674">
    <property type="component" value="Unassembled WGS sequence"/>
</dbReference>
<keyword evidence="7" id="KW-1185">Reference proteome</keyword>
<reference evidence="6 7" key="1">
    <citation type="submission" date="2019-03" db="EMBL/GenBank/DDBJ databases">
        <title>Draft genome sequences of novel Actinobacteria.</title>
        <authorList>
            <person name="Sahin N."/>
            <person name="Ay H."/>
            <person name="Saygin H."/>
        </authorList>
    </citation>
    <scope>NUCLEOTIDE SEQUENCE [LARGE SCALE GENOMIC DNA]</scope>
    <source>
        <strain evidence="6 7">16K309</strain>
    </source>
</reference>
<dbReference type="EMBL" id="SMKS01000011">
    <property type="protein sequence ID" value="TDD07439.1"/>
    <property type="molecule type" value="Genomic_DNA"/>
</dbReference>
<evidence type="ECO:0000256" key="1">
    <source>
        <dbReference type="ARBA" id="ARBA00001974"/>
    </source>
</evidence>
<comment type="caution">
    <text evidence="6">The sequence shown here is derived from an EMBL/GenBank/DDBJ whole genome shotgun (WGS) entry which is preliminary data.</text>
</comment>
<dbReference type="InterPro" id="IPR017830">
    <property type="entry name" value="SQase_HpnE"/>
</dbReference>
<evidence type="ECO:0000313" key="6">
    <source>
        <dbReference type="EMBL" id="TDD07439.1"/>
    </source>
</evidence>
<dbReference type="AlphaFoldDB" id="A0A4R4VNQ0"/>
<feature type="compositionally biased region" description="Basic residues" evidence="4">
    <location>
        <begin position="140"/>
        <end position="152"/>
    </location>
</feature>
<dbReference type="NCBIfam" id="TIGR03467">
    <property type="entry name" value="HpnE"/>
    <property type="match status" value="1"/>
</dbReference>
<feature type="domain" description="Amine oxidase" evidence="5">
    <location>
        <begin position="393"/>
        <end position="819"/>
    </location>
</feature>
<evidence type="ECO:0000259" key="5">
    <source>
        <dbReference type="Pfam" id="PF01593"/>
    </source>
</evidence>
<proteinExistence type="predicted"/>
<dbReference type="SUPFAM" id="SSF51905">
    <property type="entry name" value="FAD/NAD(P)-binding domain"/>
    <property type="match status" value="1"/>
</dbReference>
<comment type="cofactor">
    <cofactor evidence="1">
        <name>FAD</name>
        <dbReference type="ChEBI" id="CHEBI:57692"/>
    </cofactor>
</comment>
<protein>
    <submittedName>
        <fullName evidence="6">FAD-dependent oxidoreductase</fullName>
    </submittedName>
</protein>
<evidence type="ECO:0000256" key="4">
    <source>
        <dbReference type="SAM" id="MobiDB-lite"/>
    </source>
</evidence>
<feature type="region of interest" description="Disordered" evidence="4">
    <location>
        <begin position="1"/>
        <end position="24"/>
    </location>
</feature>
<dbReference type="InterPro" id="IPR002937">
    <property type="entry name" value="Amino_oxidase"/>
</dbReference>
<dbReference type="InterPro" id="IPR001613">
    <property type="entry name" value="Flavin_amine_oxidase"/>
</dbReference>
<dbReference type="Gene3D" id="3.50.50.60">
    <property type="entry name" value="FAD/NAD(P)-binding domain"/>
    <property type="match status" value="1"/>
</dbReference>
<evidence type="ECO:0000256" key="3">
    <source>
        <dbReference type="PIRSR" id="PIRSR601613-1"/>
    </source>
</evidence>
<keyword evidence="2" id="KW-0560">Oxidoreductase</keyword>
<dbReference type="PANTHER" id="PTHR42923">
    <property type="entry name" value="PROTOPORPHYRINOGEN OXIDASE"/>
    <property type="match status" value="1"/>
</dbReference>
<feature type="compositionally biased region" description="Basic residues" evidence="4">
    <location>
        <begin position="1"/>
        <end position="11"/>
    </location>
</feature>
<feature type="compositionally biased region" description="Basic residues" evidence="4">
    <location>
        <begin position="197"/>
        <end position="208"/>
    </location>
</feature>
<sequence>MSRTSPRRAPRPRCAGWCASRSTGHAGCCATAASWSAPCREPPGWPSPATSRAGWPPLPRSARPDTTRWPHRSARARRAPSPNGRGCTRWEGSGELTDPVPGRLPGVRADHPRAGPQLLLRHPAAARSEARRALGGVRLRPPRGRRGRRRSSARGEAARAQDLPRGGAPGVDRFDRSGAGGAGRCRDPHAVAAGGVRRAHRRLRGRRARHQLHELRRAAALLPLRCRFDRPVVAGRVRHRRSERRHRAGRCARRGAAADQHPARRPRGPDQRAGVPARFRPRALRRAAGTRRRVRRGHDAVEQADAVPGRARRPLVHRGFPAAADAGPALARLLRLDGRHLPPAAGAHRHQPQRRDAPADLAVGLAQSRSRGPLAGRDDAVNRGTVVVIGGGLAGMAAALDCREHGYSVRLLEARPRLGGATYSFARGDLLVDTGQHVLLRCYTAYLDLLRRIGAADGIRMQQRFRVPVLSPGAAPASLTRWNLRAPAHLAPALLSYRRLNWAQRARAARTALALRGIDPADPAIDEQSLGQWLRDQGETPRAVDALWGLLAVAALNAEPDDASMALAAKVFRTGLLETADACDIGVPQQPLSELHGEAGRRTLLAAGVDVRLRCRARAIRRGPKGFQVPVEEQAGASVLDADSVVVATPHPAAAALVDELPVRGSAEWSRLSSSPIVNVHVHFDRAVTDHAMAAVLDSPVQWVFDRTRISGARRGQYLALSQSAAQREIGMRTEELREIFLPALRELFPAVGKAKLLDFFVTREPHATFRQAPGSAALRPSAITEVPGLVLAGAWTATGWPDTTEGAVRSGIRAAEAVDAELRSRTSVEVTA</sequence>
<accession>A0A4R4VNQ0</accession>
<organism evidence="6 7">
    <name type="scientific">Saccharopolyspora terrae</name>
    <dbReference type="NCBI Taxonomy" id="2530384"/>
    <lineage>
        <taxon>Bacteria</taxon>
        <taxon>Bacillati</taxon>
        <taxon>Actinomycetota</taxon>
        <taxon>Actinomycetes</taxon>
        <taxon>Pseudonocardiales</taxon>
        <taxon>Pseudonocardiaceae</taxon>
        <taxon>Saccharopolyspora</taxon>
    </lineage>
</organism>
<dbReference type="InterPro" id="IPR036188">
    <property type="entry name" value="FAD/NAD-bd_sf"/>
</dbReference>
<gene>
    <name evidence="6" type="ORF">E1181_09970</name>
</gene>
<dbReference type="PANTHER" id="PTHR42923:SF47">
    <property type="entry name" value="BLR3003 PROTEIN"/>
    <property type="match status" value="1"/>
</dbReference>
<evidence type="ECO:0000313" key="7">
    <source>
        <dbReference type="Proteomes" id="UP000295674"/>
    </source>
</evidence>
<dbReference type="OrthoDB" id="7849608at2"/>
<feature type="compositionally biased region" description="Basic residues" evidence="4">
    <location>
        <begin position="237"/>
        <end position="253"/>
    </location>
</feature>
<dbReference type="InterPro" id="IPR050464">
    <property type="entry name" value="Zeta_carotene_desat/Oxidored"/>
</dbReference>
<feature type="region of interest" description="Disordered" evidence="4">
    <location>
        <begin position="39"/>
        <end position="102"/>
    </location>
</feature>
<dbReference type="GO" id="GO:0016491">
    <property type="term" value="F:oxidoreductase activity"/>
    <property type="evidence" value="ECO:0007669"/>
    <property type="project" value="UniProtKB-KW"/>
</dbReference>
<name>A0A4R4VNQ0_9PSEU</name>
<feature type="region of interest" description="Disordered" evidence="4">
    <location>
        <begin position="123"/>
        <end position="208"/>
    </location>
</feature>
<dbReference type="PRINTS" id="PR00757">
    <property type="entry name" value="AMINEOXDASEF"/>
</dbReference>
<dbReference type="Pfam" id="PF01593">
    <property type="entry name" value="Amino_oxidase"/>
    <property type="match status" value="1"/>
</dbReference>